<evidence type="ECO:0000313" key="3">
    <source>
        <dbReference type="Proteomes" id="UP000499080"/>
    </source>
</evidence>
<dbReference type="Proteomes" id="UP000499080">
    <property type="component" value="Unassembled WGS sequence"/>
</dbReference>
<evidence type="ECO:0000313" key="2">
    <source>
        <dbReference type="EMBL" id="GBM29023.1"/>
    </source>
</evidence>
<organism evidence="2 3">
    <name type="scientific">Araneus ventricosus</name>
    <name type="common">Orbweaver spider</name>
    <name type="synonym">Epeira ventricosa</name>
    <dbReference type="NCBI Taxonomy" id="182803"/>
    <lineage>
        <taxon>Eukaryota</taxon>
        <taxon>Metazoa</taxon>
        <taxon>Ecdysozoa</taxon>
        <taxon>Arthropoda</taxon>
        <taxon>Chelicerata</taxon>
        <taxon>Arachnida</taxon>
        <taxon>Araneae</taxon>
        <taxon>Araneomorphae</taxon>
        <taxon>Entelegynae</taxon>
        <taxon>Araneoidea</taxon>
        <taxon>Araneidae</taxon>
        <taxon>Araneus</taxon>
    </lineage>
</organism>
<feature type="compositionally biased region" description="Basic and acidic residues" evidence="1">
    <location>
        <begin position="60"/>
        <end position="73"/>
    </location>
</feature>
<feature type="region of interest" description="Disordered" evidence="1">
    <location>
        <begin position="51"/>
        <end position="73"/>
    </location>
</feature>
<dbReference type="AlphaFoldDB" id="A0A4Y2EIN1"/>
<comment type="caution">
    <text evidence="2">The sequence shown here is derived from an EMBL/GenBank/DDBJ whole genome shotgun (WGS) entry which is preliminary data.</text>
</comment>
<name>A0A4Y2EIN1_ARAVE</name>
<dbReference type="EMBL" id="BGPR01000625">
    <property type="protein sequence ID" value="GBM29023.1"/>
    <property type="molecule type" value="Genomic_DNA"/>
</dbReference>
<reference evidence="2 3" key="1">
    <citation type="journal article" date="2019" name="Sci. Rep.">
        <title>Orb-weaving spider Araneus ventricosus genome elucidates the spidroin gene catalogue.</title>
        <authorList>
            <person name="Kono N."/>
            <person name="Nakamura H."/>
            <person name="Ohtoshi R."/>
            <person name="Moran D.A.P."/>
            <person name="Shinohara A."/>
            <person name="Yoshida Y."/>
            <person name="Fujiwara M."/>
            <person name="Mori M."/>
            <person name="Tomita M."/>
            <person name="Arakawa K."/>
        </authorList>
    </citation>
    <scope>NUCLEOTIDE SEQUENCE [LARGE SCALE GENOMIC DNA]</scope>
</reference>
<gene>
    <name evidence="2" type="ORF">AVEN_66426_1</name>
</gene>
<proteinExistence type="predicted"/>
<evidence type="ECO:0000256" key="1">
    <source>
        <dbReference type="SAM" id="MobiDB-lite"/>
    </source>
</evidence>
<accession>A0A4Y2EIN1</accession>
<protein>
    <submittedName>
        <fullName evidence="2">Uncharacterized protein</fullName>
    </submittedName>
</protein>
<keyword evidence="3" id="KW-1185">Reference proteome</keyword>
<sequence>MRGLFQDSTLNGSQMERTAPVVVSLSSPNFRTTPLGGRLSDDIGFLCLPGSHTSSPAEDPELHMRSREIVFNH</sequence>